<dbReference type="Gene3D" id="1.25.40.20">
    <property type="entry name" value="Ankyrin repeat-containing domain"/>
    <property type="match status" value="3"/>
</dbReference>
<keyword evidence="6" id="KW-1185">Reference proteome</keyword>
<dbReference type="OrthoDB" id="5984873at2759"/>
<feature type="repeat" description="ANK" evidence="3">
    <location>
        <begin position="107"/>
        <end position="139"/>
    </location>
</feature>
<keyword evidence="4" id="KW-0472">Membrane</keyword>
<keyword evidence="4" id="KW-0812">Transmembrane</keyword>
<evidence type="ECO:0000256" key="1">
    <source>
        <dbReference type="ARBA" id="ARBA00022737"/>
    </source>
</evidence>
<dbReference type="PANTHER" id="PTHR24198:SF165">
    <property type="entry name" value="ANKYRIN REPEAT-CONTAINING PROTEIN-RELATED"/>
    <property type="match status" value="1"/>
</dbReference>
<organism evidence="5 6">
    <name type="scientific">Mytilus coruscus</name>
    <name type="common">Sea mussel</name>
    <dbReference type="NCBI Taxonomy" id="42192"/>
    <lineage>
        <taxon>Eukaryota</taxon>
        <taxon>Metazoa</taxon>
        <taxon>Spiralia</taxon>
        <taxon>Lophotrochozoa</taxon>
        <taxon>Mollusca</taxon>
        <taxon>Bivalvia</taxon>
        <taxon>Autobranchia</taxon>
        <taxon>Pteriomorphia</taxon>
        <taxon>Mytilida</taxon>
        <taxon>Mytiloidea</taxon>
        <taxon>Mytilidae</taxon>
        <taxon>Mytilinae</taxon>
        <taxon>Mytilus</taxon>
    </lineage>
</organism>
<dbReference type="Proteomes" id="UP000507470">
    <property type="component" value="Unassembled WGS sequence"/>
</dbReference>
<evidence type="ECO:0000313" key="5">
    <source>
        <dbReference type="EMBL" id="CAC5379348.1"/>
    </source>
</evidence>
<keyword evidence="4" id="KW-1133">Transmembrane helix</keyword>
<proteinExistence type="predicted"/>
<feature type="repeat" description="ANK" evidence="3">
    <location>
        <begin position="254"/>
        <end position="286"/>
    </location>
</feature>
<dbReference type="Pfam" id="PF12796">
    <property type="entry name" value="Ank_2"/>
    <property type="match status" value="3"/>
</dbReference>
<keyword evidence="1" id="KW-0677">Repeat</keyword>
<evidence type="ECO:0000256" key="3">
    <source>
        <dbReference type="PROSITE-ProRule" id="PRU00023"/>
    </source>
</evidence>
<dbReference type="PROSITE" id="PS50297">
    <property type="entry name" value="ANK_REP_REGION"/>
    <property type="match status" value="2"/>
</dbReference>
<keyword evidence="2 3" id="KW-0040">ANK repeat</keyword>
<name>A0A6J8B607_MYTCO</name>
<evidence type="ECO:0000256" key="4">
    <source>
        <dbReference type="SAM" id="Phobius"/>
    </source>
</evidence>
<dbReference type="EMBL" id="CACVKT020002682">
    <property type="protein sequence ID" value="CAC5379348.1"/>
    <property type="molecule type" value="Genomic_DNA"/>
</dbReference>
<accession>A0A6J8B607</accession>
<evidence type="ECO:0000256" key="2">
    <source>
        <dbReference type="ARBA" id="ARBA00023043"/>
    </source>
</evidence>
<dbReference type="SUPFAM" id="SSF48403">
    <property type="entry name" value="Ankyrin repeat"/>
    <property type="match status" value="1"/>
</dbReference>
<dbReference type="SMART" id="SM00248">
    <property type="entry name" value="ANK"/>
    <property type="match status" value="5"/>
</dbReference>
<dbReference type="PANTHER" id="PTHR24198">
    <property type="entry name" value="ANKYRIN REPEAT AND PROTEIN KINASE DOMAIN-CONTAINING PROTEIN"/>
    <property type="match status" value="1"/>
</dbReference>
<gene>
    <name evidence="5" type="ORF">MCOR_15423</name>
</gene>
<protein>
    <submittedName>
        <fullName evidence="5">Uncharacterized protein</fullName>
    </submittedName>
</protein>
<dbReference type="InterPro" id="IPR002110">
    <property type="entry name" value="Ankyrin_rpt"/>
</dbReference>
<dbReference type="Pfam" id="PF00023">
    <property type="entry name" value="Ank"/>
    <property type="match status" value="1"/>
</dbReference>
<feature type="transmembrane region" description="Helical" evidence="4">
    <location>
        <begin position="433"/>
        <end position="456"/>
    </location>
</feature>
<dbReference type="PROSITE" id="PS50088">
    <property type="entry name" value="ANK_REPEAT"/>
    <property type="match status" value="2"/>
</dbReference>
<dbReference type="InterPro" id="IPR036770">
    <property type="entry name" value="Ankyrin_rpt-contain_sf"/>
</dbReference>
<evidence type="ECO:0000313" key="6">
    <source>
        <dbReference type="Proteomes" id="UP000507470"/>
    </source>
</evidence>
<sequence length="505" mass="57632">MLNLLSNHELEDNKNAISRVIHASEAFKSTLLYWIVAYGCFELFQYAWSKMTAFDRTLILGRDFQFNTLPPCNKVKSFFPLAVMGGSLDIVVQLMHSGADVNCFSESWETPLYIAVKLGRFEMVRLLVRNGAQINLRGWFTMNIPIAVTSNNHQLTSLILECDLNQTELHEAVRQNNLEKLKSDIQSENIESKTKSGWTVLHYAVLLSNLKAVKVLFHEELSQIDESYFDFTIDDQIELVCKEPTPNVNIVDNNGLTAVHLAVINDNIEILILLLRNNADVNIRDVFDRNPLHYIRSETATKLLLTRSSRNQCLETNRNAEEEGEYVKTPMSAFKTMCFNITLQTSFRNVFRDFVNIPDREGDTPLHSVINRFLLKEENTNCIDTLLANGANPYLLNYRGTLALELIENKCDTVKYINNSAKHKQSIEKTYKAFALFMFFVMGVTFYLAIHLSSIIRKASQNAFFCVGHVTESGNVNLVQNLKVSTLPFSRSVQNKFSSDNYLLE</sequence>
<dbReference type="AlphaFoldDB" id="A0A6J8B607"/>
<reference evidence="5 6" key="1">
    <citation type="submission" date="2020-06" db="EMBL/GenBank/DDBJ databases">
        <authorList>
            <person name="Li R."/>
            <person name="Bekaert M."/>
        </authorList>
    </citation>
    <scope>NUCLEOTIDE SEQUENCE [LARGE SCALE GENOMIC DNA]</scope>
    <source>
        <strain evidence="6">wild</strain>
    </source>
</reference>